<dbReference type="OrthoDB" id="771879at2"/>
<reference evidence="2 3" key="1">
    <citation type="submission" date="2017-05" db="EMBL/GenBank/DDBJ databases">
        <authorList>
            <person name="Varghese N."/>
            <person name="Submissions S."/>
        </authorList>
    </citation>
    <scope>NUCLEOTIDE SEQUENCE [LARGE SCALE GENOMIC DNA]</scope>
    <source>
        <strain evidence="2 3">DSM 19036</strain>
    </source>
</reference>
<proteinExistence type="predicted"/>
<evidence type="ECO:0000313" key="3">
    <source>
        <dbReference type="Proteomes" id="UP000320300"/>
    </source>
</evidence>
<dbReference type="AlphaFoldDB" id="A0A521B0A5"/>
<keyword evidence="1" id="KW-0812">Transmembrane</keyword>
<name>A0A521B0A5_9SPHI</name>
<sequence length="172" mass="20385">MSKLTSNGNLIYKSRFPFNTYLLIILPVALIVTFLIQQLNIYVLAVYLPVAVVLFFVFFSKFSSRAEITDNLEMRVIFFFPWDKNIDVDLRKFKYLDYARGFYNQFDDRRLGYFSLLRKCYDLIIFSDNKTNALMEIKVNMRMGSFNKIIKHLRNDAGLQLITLKSVNEIIW</sequence>
<protein>
    <submittedName>
        <fullName evidence="2">Uncharacterized protein</fullName>
    </submittedName>
</protein>
<keyword evidence="1" id="KW-0472">Membrane</keyword>
<dbReference type="EMBL" id="FXTN01000001">
    <property type="protein sequence ID" value="SMO40522.1"/>
    <property type="molecule type" value="Genomic_DNA"/>
</dbReference>
<keyword evidence="3" id="KW-1185">Reference proteome</keyword>
<evidence type="ECO:0000256" key="1">
    <source>
        <dbReference type="SAM" id="Phobius"/>
    </source>
</evidence>
<organism evidence="2 3">
    <name type="scientific">Pedobacter westerhofensis</name>
    <dbReference type="NCBI Taxonomy" id="425512"/>
    <lineage>
        <taxon>Bacteria</taxon>
        <taxon>Pseudomonadati</taxon>
        <taxon>Bacteroidota</taxon>
        <taxon>Sphingobacteriia</taxon>
        <taxon>Sphingobacteriales</taxon>
        <taxon>Sphingobacteriaceae</taxon>
        <taxon>Pedobacter</taxon>
    </lineage>
</organism>
<feature type="transmembrane region" description="Helical" evidence="1">
    <location>
        <begin position="20"/>
        <end position="36"/>
    </location>
</feature>
<feature type="transmembrane region" description="Helical" evidence="1">
    <location>
        <begin position="42"/>
        <end position="59"/>
    </location>
</feature>
<accession>A0A521B0A5</accession>
<dbReference type="Proteomes" id="UP000320300">
    <property type="component" value="Unassembled WGS sequence"/>
</dbReference>
<dbReference type="RefSeq" id="WP_142526659.1">
    <property type="nucleotide sequence ID" value="NZ_CBCSJO010000002.1"/>
</dbReference>
<evidence type="ECO:0000313" key="2">
    <source>
        <dbReference type="EMBL" id="SMO40522.1"/>
    </source>
</evidence>
<gene>
    <name evidence="2" type="ORF">SAMN06265348_101581</name>
</gene>
<keyword evidence="1" id="KW-1133">Transmembrane helix</keyword>